<keyword evidence="6 8" id="KW-0472">Membrane</keyword>
<dbReference type="PANTHER" id="PTHR48086:SF7">
    <property type="entry name" value="SODIUM-SOLUTE SYMPORTER-RELATED"/>
    <property type="match status" value="1"/>
</dbReference>
<evidence type="ECO:0000256" key="8">
    <source>
        <dbReference type="SAM" id="Phobius"/>
    </source>
</evidence>
<reference evidence="10" key="1">
    <citation type="submission" date="2017-09" db="EMBL/GenBank/DDBJ databases">
        <title>Depth-based differentiation of microbial function through sediment-hosted aquifers and enrichment of novel symbionts in the deep terrestrial subsurface.</title>
        <authorList>
            <person name="Probst A.J."/>
            <person name="Ladd B."/>
            <person name="Jarett J.K."/>
            <person name="Geller-Mcgrath D.E."/>
            <person name="Sieber C.M.K."/>
            <person name="Emerson J.B."/>
            <person name="Anantharaman K."/>
            <person name="Thomas B.C."/>
            <person name="Malmstrom R."/>
            <person name="Stieglmeier M."/>
            <person name="Klingl A."/>
            <person name="Woyke T."/>
            <person name="Ryan C.M."/>
            <person name="Banfield J.F."/>
        </authorList>
    </citation>
    <scope>NUCLEOTIDE SEQUENCE [LARGE SCALE GENOMIC DNA]</scope>
</reference>
<evidence type="ECO:0000256" key="6">
    <source>
        <dbReference type="ARBA" id="ARBA00023136"/>
    </source>
</evidence>
<comment type="caution">
    <text evidence="9">The sequence shown here is derived from an EMBL/GenBank/DDBJ whole genome shotgun (WGS) entry which is preliminary data.</text>
</comment>
<dbReference type="Gene3D" id="1.20.1730.10">
    <property type="entry name" value="Sodium/glucose cotransporter"/>
    <property type="match status" value="1"/>
</dbReference>
<feature type="transmembrane region" description="Helical" evidence="8">
    <location>
        <begin position="46"/>
        <end position="67"/>
    </location>
</feature>
<feature type="transmembrane region" description="Helical" evidence="8">
    <location>
        <begin position="213"/>
        <end position="233"/>
    </location>
</feature>
<feature type="transmembrane region" description="Helical" evidence="8">
    <location>
        <begin position="423"/>
        <end position="440"/>
    </location>
</feature>
<evidence type="ECO:0000256" key="3">
    <source>
        <dbReference type="ARBA" id="ARBA00022448"/>
    </source>
</evidence>
<dbReference type="PANTHER" id="PTHR48086">
    <property type="entry name" value="SODIUM/PROLINE SYMPORTER-RELATED"/>
    <property type="match status" value="1"/>
</dbReference>
<evidence type="ECO:0000256" key="5">
    <source>
        <dbReference type="ARBA" id="ARBA00022989"/>
    </source>
</evidence>
<feature type="transmembrane region" description="Helical" evidence="8">
    <location>
        <begin position="369"/>
        <end position="390"/>
    </location>
</feature>
<name>A0A2M8EQG3_9BACT</name>
<evidence type="ECO:0000256" key="1">
    <source>
        <dbReference type="ARBA" id="ARBA00004141"/>
    </source>
</evidence>
<comment type="similarity">
    <text evidence="2 7">Belongs to the sodium:solute symporter (SSF) (TC 2.A.21) family.</text>
</comment>
<dbReference type="InterPro" id="IPR038377">
    <property type="entry name" value="Na/Glc_symporter_sf"/>
</dbReference>
<feature type="transmembrane region" description="Helical" evidence="8">
    <location>
        <begin position="397"/>
        <end position="417"/>
    </location>
</feature>
<dbReference type="CDD" id="cd10322">
    <property type="entry name" value="SLC5sbd"/>
    <property type="match status" value="1"/>
</dbReference>
<dbReference type="InterPro" id="IPR001734">
    <property type="entry name" value="Na/solute_symporter"/>
</dbReference>
<feature type="transmembrane region" description="Helical" evidence="8">
    <location>
        <begin position="73"/>
        <end position="92"/>
    </location>
</feature>
<evidence type="ECO:0000256" key="2">
    <source>
        <dbReference type="ARBA" id="ARBA00006434"/>
    </source>
</evidence>
<dbReference type="AlphaFoldDB" id="A0A2M8EQG3"/>
<gene>
    <name evidence="9" type="ORF">CO057_00020</name>
</gene>
<proteinExistence type="inferred from homology"/>
<dbReference type="GO" id="GO:0005886">
    <property type="term" value="C:plasma membrane"/>
    <property type="evidence" value="ECO:0007669"/>
    <property type="project" value="TreeGrafter"/>
</dbReference>
<feature type="transmembrane region" description="Helical" evidence="8">
    <location>
        <begin position="120"/>
        <end position="145"/>
    </location>
</feature>
<dbReference type="InterPro" id="IPR050277">
    <property type="entry name" value="Sodium:Solute_Symporter"/>
</dbReference>
<keyword evidence="3" id="KW-0813">Transport</keyword>
<comment type="subcellular location">
    <subcellularLocation>
        <location evidence="1">Membrane</location>
        <topology evidence="1">Multi-pass membrane protein</topology>
    </subcellularLocation>
</comment>
<feature type="transmembrane region" description="Helical" evidence="8">
    <location>
        <begin position="6"/>
        <end position="25"/>
    </location>
</feature>
<sequence length="452" mass="49214">MELSTGNLTLIAAYFLIVFAIGFWVKKRESVREYLNADRKVGLLQTTASIVAVMGGMILVAQATLGFEMGIAAAWYFAGFALGMVFLGLCVGKVKKIATEKNFLTLADYFAEKFDYKNKILSAVIIFTALFFLLVGQFIAAGSLFSPLLGINYSAAVLLMMVGVLVYLVLGGFKAVIKTDLLQFFIMAIVFGSILFVINIGDYTPEQVDISSVGGSYIIIFLLLGTFAVLSGADIWQRVFSAKDIKTARNASFISAILFFIFGTVLTVIGMAAKNNFPTIKSEEALYYGLFHLIPLPLMGIAIIFVLAAIMSTIDTELFYLSSSISKDFLQKKTDTSDDALAKNIRKYILVLAIISALIAIFFSNILTIVFGIVSLSLAVSPSLAASFFWKIKNNAVFMSMLAGLISLILLVVTGNFNPDSSIITLPVAIVFLIIGQIIFKKKGVLKNEIHP</sequence>
<dbReference type="PROSITE" id="PS50283">
    <property type="entry name" value="NA_SOLUT_SYMP_3"/>
    <property type="match status" value="1"/>
</dbReference>
<dbReference type="GO" id="GO:0022857">
    <property type="term" value="F:transmembrane transporter activity"/>
    <property type="evidence" value="ECO:0007669"/>
    <property type="project" value="InterPro"/>
</dbReference>
<evidence type="ECO:0000313" key="10">
    <source>
        <dbReference type="Proteomes" id="UP000230251"/>
    </source>
</evidence>
<keyword evidence="4 8" id="KW-0812">Transmembrane</keyword>
<evidence type="ECO:0000256" key="7">
    <source>
        <dbReference type="RuleBase" id="RU362091"/>
    </source>
</evidence>
<dbReference type="Pfam" id="PF00474">
    <property type="entry name" value="SSF"/>
    <property type="match status" value="2"/>
</dbReference>
<dbReference type="Proteomes" id="UP000230251">
    <property type="component" value="Unassembled WGS sequence"/>
</dbReference>
<keyword evidence="5 8" id="KW-1133">Transmembrane helix</keyword>
<feature type="transmembrane region" description="Helical" evidence="8">
    <location>
        <begin position="182"/>
        <end position="201"/>
    </location>
</feature>
<feature type="transmembrane region" description="Helical" evidence="8">
    <location>
        <begin position="345"/>
        <end position="363"/>
    </location>
</feature>
<feature type="transmembrane region" description="Helical" evidence="8">
    <location>
        <begin position="151"/>
        <end position="170"/>
    </location>
</feature>
<feature type="transmembrane region" description="Helical" evidence="8">
    <location>
        <begin position="285"/>
        <end position="310"/>
    </location>
</feature>
<protein>
    <recommendedName>
        <fullName evidence="11">Sodium:solute symporter</fullName>
    </recommendedName>
</protein>
<dbReference type="EMBL" id="PFSI01000001">
    <property type="protein sequence ID" value="PJC24976.1"/>
    <property type="molecule type" value="Genomic_DNA"/>
</dbReference>
<organism evidence="9 10">
    <name type="scientific">Candidatus Uhrbacteria bacterium CG_4_9_14_0_2_um_filter_41_50</name>
    <dbReference type="NCBI Taxonomy" id="1975031"/>
    <lineage>
        <taxon>Bacteria</taxon>
        <taxon>Candidatus Uhriibacteriota</taxon>
    </lineage>
</organism>
<feature type="transmembrane region" description="Helical" evidence="8">
    <location>
        <begin position="253"/>
        <end position="273"/>
    </location>
</feature>
<evidence type="ECO:0000256" key="4">
    <source>
        <dbReference type="ARBA" id="ARBA00022692"/>
    </source>
</evidence>
<evidence type="ECO:0000313" key="9">
    <source>
        <dbReference type="EMBL" id="PJC24976.1"/>
    </source>
</evidence>
<evidence type="ECO:0008006" key="11">
    <source>
        <dbReference type="Google" id="ProtNLM"/>
    </source>
</evidence>
<accession>A0A2M8EQG3</accession>